<organism evidence="1 2">
    <name type="scientific">Carpinus fangiana</name>
    <dbReference type="NCBI Taxonomy" id="176857"/>
    <lineage>
        <taxon>Eukaryota</taxon>
        <taxon>Viridiplantae</taxon>
        <taxon>Streptophyta</taxon>
        <taxon>Embryophyta</taxon>
        <taxon>Tracheophyta</taxon>
        <taxon>Spermatophyta</taxon>
        <taxon>Magnoliopsida</taxon>
        <taxon>eudicotyledons</taxon>
        <taxon>Gunneridae</taxon>
        <taxon>Pentapetalae</taxon>
        <taxon>rosids</taxon>
        <taxon>fabids</taxon>
        <taxon>Fagales</taxon>
        <taxon>Betulaceae</taxon>
        <taxon>Carpinus</taxon>
    </lineage>
</organism>
<dbReference type="Proteomes" id="UP000327013">
    <property type="component" value="Chromosome 6"/>
</dbReference>
<dbReference type="EMBL" id="CM017326">
    <property type="protein sequence ID" value="KAE8076793.1"/>
    <property type="molecule type" value="Genomic_DNA"/>
</dbReference>
<name>A0A5N6RCS1_9ROSI</name>
<dbReference type="AlphaFoldDB" id="A0A5N6RCS1"/>
<reference evidence="1 2" key="1">
    <citation type="submission" date="2019-06" db="EMBL/GenBank/DDBJ databases">
        <title>A chromosomal-level reference genome of Carpinus fangiana (Coryloideae, Betulaceae).</title>
        <authorList>
            <person name="Yang X."/>
            <person name="Wang Z."/>
            <person name="Zhang L."/>
            <person name="Hao G."/>
            <person name="Liu J."/>
            <person name="Yang Y."/>
        </authorList>
    </citation>
    <scope>NUCLEOTIDE SEQUENCE [LARGE SCALE GENOMIC DNA]</scope>
    <source>
        <strain evidence="1">Cfa_2016G</strain>
        <tissue evidence="1">Leaf</tissue>
    </source>
</reference>
<evidence type="ECO:0000313" key="2">
    <source>
        <dbReference type="Proteomes" id="UP000327013"/>
    </source>
</evidence>
<keyword evidence="2" id="KW-1185">Reference proteome</keyword>
<accession>A0A5N6RCS1</accession>
<proteinExistence type="predicted"/>
<protein>
    <submittedName>
        <fullName evidence="1">Uncharacterized protein</fullName>
    </submittedName>
</protein>
<evidence type="ECO:0000313" key="1">
    <source>
        <dbReference type="EMBL" id="KAE8076793.1"/>
    </source>
</evidence>
<gene>
    <name evidence="1" type="ORF">FH972_015418</name>
</gene>
<sequence>MLAIGSLVVMEHGNPFRKEKREGFRVECSFSALVHRNLEEATASKMMSGIREQVFDKGGKYVSFDVDDRGESQAGSEQKHAACC</sequence>